<dbReference type="Proteomes" id="UP000543030">
    <property type="component" value="Unassembled WGS sequence"/>
</dbReference>
<accession>A0A840RJH6</accession>
<evidence type="ECO:0000259" key="1">
    <source>
        <dbReference type="PROSITE" id="PS51186"/>
    </source>
</evidence>
<keyword evidence="3" id="KW-1185">Reference proteome</keyword>
<organism evidence="2 3">
    <name type="scientific">Silvimonas terrae</name>
    <dbReference type="NCBI Taxonomy" id="300266"/>
    <lineage>
        <taxon>Bacteria</taxon>
        <taxon>Pseudomonadati</taxon>
        <taxon>Pseudomonadota</taxon>
        <taxon>Betaproteobacteria</taxon>
        <taxon>Neisseriales</taxon>
        <taxon>Chitinibacteraceae</taxon>
        <taxon>Silvimonas</taxon>
    </lineage>
</organism>
<dbReference type="EMBL" id="JACHHN010000006">
    <property type="protein sequence ID" value="MBB5192373.1"/>
    <property type="molecule type" value="Genomic_DNA"/>
</dbReference>
<evidence type="ECO:0000313" key="2">
    <source>
        <dbReference type="EMBL" id="MBB5192373.1"/>
    </source>
</evidence>
<dbReference type="PROSITE" id="PS51186">
    <property type="entry name" value="GNAT"/>
    <property type="match status" value="1"/>
</dbReference>
<reference evidence="2 3" key="1">
    <citation type="submission" date="2020-08" db="EMBL/GenBank/DDBJ databases">
        <title>Genomic Encyclopedia of Type Strains, Phase IV (KMG-IV): sequencing the most valuable type-strain genomes for metagenomic binning, comparative biology and taxonomic classification.</title>
        <authorList>
            <person name="Goeker M."/>
        </authorList>
    </citation>
    <scope>NUCLEOTIDE SEQUENCE [LARGE SCALE GENOMIC DNA]</scope>
    <source>
        <strain evidence="2 3">DSM 18233</strain>
    </source>
</reference>
<protein>
    <submittedName>
        <fullName evidence="2">ElaA protein</fullName>
    </submittedName>
</protein>
<gene>
    <name evidence="2" type="ORF">HNQ50_003114</name>
</gene>
<comment type="caution">
    <text evidence="2">The sequence shown here is derived from an EMBL/GenBank/DDBJ whole genome shotgun (WGS) entry which is preliminary data.</text>
</comment>
<dbReference type="GO" id="GO:0016747">
    <property type="term" value="F:acyltransferase activity, transferring groups other than amino-acyl groups"/>
    <property type="evidence" value="ECO:0007669"/>
    <property type="project" value="InterPro"/>
</dbReference>
<dbReference type="InterPro" id="IPR000182">
    <property type="entry name" value="GNAT_dom"/>
</dbReference>
<dbReference type="InterPro" id="IPR016181">
    <property type="entry name" value="Acyl_CoA_acyltransferase"/>
</dbReference>
<evidence type="ECO:0000313" key="3">
    <source>
        <dbReference type="Proteomes" id="UP000543030"/>
    </source>
</evidence>
<proteinExistence type="predicted"/>
<dbReference type="RefSeq" id="WP_184102043.1">
    <property type="nucleotide sequence ID" value="NZ_JACHHN010000006.1"/>
</dbReference>
<dbReference type="SUPFAM" id="SSF55729">
    <property type="entry name" value="Acyl-CoA N-acyltransferases (Nat)"/>
    <property type="match status" value="1"/>
</dbReference>
<dbReference type="Pfam" id="PF13673">
    <property type="entry name" value="Acetyltransf_10"/>
    <property type="match status" value="1"/>
</dbReference>
<dbReference type="Gene3D" id="3.40.630.30">
    <property type="match status" value="1"/>
</dbReference>
<feature type="domain" description="N-acetyltransferase" evidence="1">
    <location>
        <begin position="14"/>
        <end position="155"/>
    </location>
</feature>
<dbReference type="AlphaFoldDB" id="A0A840RJH6"/>
<name>A0A840RJH6_9NEIS</name>
<dbReference type="CDD" id="cd04301">
    <property type="entry name" value="NAT_SF"/>
    <property type="match status" value="1"/>
</dbReference>
<sequence length="155" mass="17159">MNTPAPADIQWSWFEFAQFDAPTLYDYLKLRQDVFVIEQTCIYPDLDALDQPSWHLVGKRDGKVVAALRIVPPGMKYAEPSIGRVVVAAEARGGGMGKLLVAEGLRQSALLWPGQGNRIGAQAHLQKMYATLGFETVGPEYDEDGIAHVDMLWRG</sequence>